<comment type="caution">
    <text evidence="1">The sequence shown here is derived from an EMBL/GenBank/DDBJ whole genome shotgun (WGS) entry which is preliminary data.</text>
</comment>
<dbReference type="Pfam" id="PF24389">
    <property type="entry name" value="ORC-CDC6-like"/>
    <property type="match status" value="1"/>
</dbReference>
<dbReference type="InterPro" id="IPR056955">
    <property type="entry name" value="ORC-CDC6-like"/>
</dbReference>
<keyword evidence="2" id="KW-1185">Reference proteome</keyword>
<sequence>MPKLNPFHELYVTETTSPEDFVKLFSPVLVESALALFKPGNVVLMGVQGSGKSMLLNLLKTDIRLAYSKLNETLPIPEEYSNFIGAGINLTRSGALDFGQRPVDNAEEEDLLKLPLFFADFINYWIVNDIINSLLDLEKANNGRIAKSLGLKATSSNLNKFSKALSKDDCWFGYLEDSENFESLRKKINERIQTYRKFFNYNIDKIPKDIIRSKTSVGEPISKAVLLLRETKVIPEKMQVFIRIDQYEQLGHLKLWNGELGKQFKRIINKCIGLRNPNISYRIGVRKYGWETDLEIYGTSARLEAERDYKIINLDEVTKRHENRSGWIFPRFTEDVFERRLKNSGFKIPHDCKDLQLRVLGKGLSPEEKARRYGGQSPSRAVKIESTWTDETQKTLKEITKASPLSAKLYEGWLRQNREFVHPVCIDDKLPFDKKPYWKKERKHIALMQIAGRCAERMIWTGKEEVIHLSGGNILAYISICQHIWHVWVRSEHEKRQNIDNLPLPTPIPDEIQTIGIHAASTYWLNKLTEQPGGDVRKKFIDFLGAIFHKNMLYDLAMSYPGGNGFSIKNEELERDREIGGFLKQAADYGALFDIPHTTKTPDKLPRTKFYLNPIFSPYYRLPAQRTKEPSYVRISEIREWMIKAEVITKGATPRQLSLFDLETEEDK</sequence>
<reference evidence="1 2" key="1">
    <citation type="submission" date="2020-07" db="EMBL/GenBank/DDBJ databases">
        <title>Genomic Encyclopedia of Type Strains, Phase IV (KMG-IV): sequencing the most valuable type-strain genomes for metagenomic binning, comparative biology and taxonomic classification.</title>
        <authorList>
            <person name="Goeker M."/>
        </authorList>
    </citation>
    <scope>NUCLEOTIDE SEQUENCE [LARGE SCALE GENOMIC DNA]</scope>
    <source>
        <strain evidence="1 2">DSM 17721</strain>
    </source>
</reference>
<dbReference type="EMBL" id="JACDUS010000006">
    <property type="protein sequence ID" value="MBA2882081.1"/>
    <property type="molecule type" value="Genomic_DNA"/>
</dbReference>
<organism evidence="1 2">
    <name type="scientific">Desulfosalsimonas propionicica</name>
    <dbReference type="NCBI Taxonomy" id="332175"/>
    <lineage>
        <taxon>Bacteria</taxon>
        <taxon>Pseudomonadati</taxon>
        <taxon>Thermodesulfobacteriota</taxon>
        <taxon>Desulfobacteria</taxon>
        <taxon>Desulfobacterales</taxon>
        <taxon>Desulfosalsimonadaceae</taxon>
        <taxon>Desulfosalsimonas</taxon>
    </lineage>
</organism>
<dbReference type="Proteomes" id="UP000525298">
    <property type="component" value="Unassembled WGS sequence"/>
</dbReference>
<protein>
    <submittedName>
        <fullName evidence="1">Uncharacterized protein</fullName>
    </submittedName>
</protein>
<proteinExistence type="predicted"/>
<dbReference type="AlphaFoldDB" id="A0A7W0HLK7"/>
<dbReference type="RefSeq" id="WP_181551726.1">
    <property type="nucleotide sequence ID" value="NZ_JACDUS010000006.1"/>
</dbReference>
<evidence type="ECO:0000313" key="1">
    <source>
        <dbReference type="EMBL" id="MBA2882081.1"/>
    </source>
</evidence>
<dbReference type="SUPFAM" id="SSF52540">
    <property type="entry name" value="P-loop containing nucleoside triphosphate hydrolases"/>
    <property type="match status" value="1"/>
</dbReference>
<gene>
    <name evidence="1" type="ORF">HNR65_002415</name>
</gene>
<evidence type="ECO:0000313" key="2">
    <source>
        <dbReference type="Proteomes" id="UP000525298"/>
    </source>
</evidence>
<accession>A0A7W0HLK7</accession>
<name>A0A7W0HLK7_9BACT</name>
<dbReference type="InterPro" id="IPR027417">
    <property type="entry name" value="P-loop_NTPase"/>
</dbReference>